<dbReference type="STRING" id="715226.ABI_06400"/>
<dbReference type="HOGENOM" id="CLU_046006_17_1_5"/>
<dbReference type="SUPFAM" id="SSF54593">
    <property type="entry name" value="Glyoxalase/Bleomycin resistance protein/Dihydroxybiphenyl dioxygenase"/>
    <property type="match status" value="1"/>
</dbReference>
<keyword evidence="2" id="KW-0830">Ubiquinone</keyword>
<dbReference type="InterPro" id="IPR029068">
    <property type="entry name" value="Glyas_Bleomycin-R_OHBP_Dase"/>
</dbReference>
<evidence type="ECO:0000259" key="1">
    <source>
        <dbReference type="Pfam" id="PF06983"/>
    </source>
</evidence>
<feature type="domain" description="PhnB-like" evidence="1">
    <location>
        <begin position="4"/>
        <end position="132"/>
    </location>
</feature>
<gene>
    <name evidence="2" type="ORF">ABI_06400</name>
</gene>
<protein>
    <submittedName>
        <fullName evidence="2">3-demethylubiquinone-9 3-methyltransferase family protein</fullName>
    </submittedName>
</protein>
<proteinExistence type="predicted"/>
<keyword evidence="3" id="KW-1185">Reference proteome</keyword>
<dbReference type="Proteomes" id="UP000006512">
    <property type="component" value="Unassembled WGS sequence"/>
</dbReference>
<accession>F4QKY4</accession>
<dbReference type="OrthoDB" id="9795306at2"/>
<dbReference type="CDD" id="cd06588">
    <property type="entry name" value="PhnB_like"/>
    <property type="match status" value="1"/>
</dbReference>
<dbReference type="GO" id="GO:0008168">
    <property type="term" value="F:methyltransferase activity"/>
    <property type="evidence" value="ECO:0007669"/>
    <property type="project" value="UniProtKB-KW"/>
</dbReference>
<dbReference type="Pfam" id="PF06983">
    <property type="entry name" value="3-dmu-9_3-mt"/>
    <property type="match status" value="1"/>
</dbReference>
<dbReference type="Gene3D" id="3.10.180.10">
    <property type="entry name" value="2,3-Dihydroxybiphenyl 1,2-Dioxygenase, domain 1"/>
    <property type="match status" value="1"/>
</dbReference>
<dbReference type="AlphaFoldDB" id="F4QKY4"/>
<organism evidence="2 3">
    <name type="scientific">Asticcacaulis biprosthecium C19</name>
    <dbReference type="NCBI Taxonomy" id="715226"/>
    <lineage>
        <taxon>Bacteria</taxon>
        <taxon>Pseudomonadati</taxon>
        <taxon>Pseudomonadota</taxon>
        <taxon>Alphaproteobacteria</taxon>
        <taxon>Caulobacterales</taxon>
        <taxon>Caulobacteraceae</taxon>
        <taxon>Asticcacaulis</taxon>
    </lineage>
</organism>
<name>F4QKY4_9CAUL</name>
<sequence>MTVRITPHLAFNGTCRDAFAFYAEVLGGEITLMMTYGESPMKDQFPPEWADAVMHATLTLDRGEISGADAPPEIYAKPAGTTVTLTFESRDEAERVFTALAKGGSIYLDFAETFWSKSFGICTDRYDQHWMINTAGEMR</sequence>
<dbReference type="InterPro" id="IPR028973">
    <property type="entry name" value="PhnB-like"/>
</dbReference>
<dbReference type="eggNOG" id="COG2764">
    <property type="taxonomic scope" value="Bacteria"/>
</dbReference>
<dbReference type="PANTHER" id="PTHR33990">
    <property type="entry name" value="PROTEIN YJDN-RELATED"/>
    <property type="match status" value="1"/>
</dbReference>
<evidence type="ECO:0000313" key="2">
    <source>
        <dbReference type="EMBL" id="EGF92207.1"/>
    </source>
</evidence>
<dbReference type="GO" id="GO:0032259">
    <property type="term" value="P:methylation"/>
    <property type="evidence" value="ECO:0007669"/>
    <property type="project" value="UniProtKB-KW"/>
</dbReference>
<keyword evidence="2" id="KW-0808">Transferase</keyword>
<keyword evidence="2" id="KW-0489">Methyltransferase</keyword>
<dbReference type="PANTHER" id="PTHR33990:SF1">
    <property type="entry name" value="PROTEIN YJDN"/>
    <property type="match status" value="1"/>
</dbReference>
<reference evidence="3" key="1">
    <citation type="submission" date="2011-03" db="EMBL/GenBank/DDBJ databases">
        <title>Draft genome sequence of Brevundimonas diminuta.</title>
        <authorList>
            <person name="Brown P.J.B."/>
            <person name="Buechlein A."/>
            <person name="Hemmerich C."/>
            <person name="Brun Y.V."/>
        </authorList>
    </citation>
    <scope>NUCLEOTIDE SEQUENCE [LARGE SCALE GENOMIC DNA]</scope>
    <source>
        <strain evidence="3">C19</strain>
    </source>
</reference>
<evidence type="ECO:0000313" key="3">
    <source>
        <dbReference type="Proteomes" id="UP000006512"/>
    </source>
</evidence>
<dbReference type="RefSeq" id="WP_006271382.1">
    <property type="nucleotide sequence ID" value="NZ_GL883077.1"/>
</dbReference>
<dbReference type="EMBL" id="GL883077">
    <property type="protein sequence ID" value="EGF92207.1"/>
    <property type="molecule type" value="Genomic_DNA"/>
</dbReference>